<sequence>MGASLKTAFHKMYNVKLIIACIALLCVISAAVFMFHAPQNTSYRIANNAVSERLLAVEKFVSPQPTPCTCGHKSYGPLEDGPNIRRQKEVLEWKRYHNAEIEPLSVCRAMSPFQYVGGGITLEPLGTVRVIGLSIHPSAVAHLESKHDFVMKLSSDRLIGVIHVHTADFDTVGNYTTSLIIRGKADITSIDDALHSIYYTSIVYDIDDRDTINLQLNGMNVSINIRIKRQTVPFLIDPGSGDITKKVTVVVKTFERYDAVKRLVKSVHQFYPNMTIIVADDSENPQKIVGSNVKHYIMPHAEGASAGRNLQLSQVRTKYFLYCDDDFVFTIGTKLEIFLEKFENPKVKLDVIGGTFGDEKGEPKESCFGCRTISWVKGDKDGDCFIRHTTEKYDQLSEYPNCYMADSITMFFMARTEAFRRGVFDPEYERVGHTEYFINRLGRIRLASCDDVNIMHVRESNPTYAKYRKRLVDRNDQRKNVQHMLFNMNLKCFTL</sequence>
<dbReference type="PANTHER" id="PTHR15046">
    <property type="entry name" value="GLYCO_TRANS_2-LIKE DOMAIN-CONTAINING PROTEIN"/>
    <property type="match status" value="1"/>
</dbReference>
<organism evidence="2 3">
    <name type="scientific">Saccoglossus kowalevskii</name>
    <name type="common">Acorn worm</name>
    <dbReference type="NCBI Taxonomy" id="10224"/>
    <lineage>
        <taxon>Eukaryota</taxon>
        <taxon>Metazoa</taxon>
        <taxon>Hemichordata</taxon>
        <taxon>Enteropneusta</taxon>
        <taxon>Harrimaniidae</taxon>
        <taxon>Saccoglossus</taxon>
    </lineage>
</organism>
<feature type="domain" description="Glycosyltransferase 2-like" evidence="1">
    <location>
        <begin position="248"/>
        <end position="366"/>
    </location>
</feature>
<dbReference type="PANTHER" id="PTHR15046:SF3">
    <property type="entry name" value="BETA-1,4 N-ACETYLGALACTOSAMINYLTRANSFERASE 2-LIKE"/>
    <property type="match status" value="1"/>
</dbReference>
<protein>
    <submittedName>
        <fullName evidence="3">Beta-1,4 N-acetylgalactosaminyltransferase 1-like</fullName>
    </submittedName>
</protein>
<dbReference type="CDD" id="cd00761">
    <property type="entry name" value="Glyco_tranf_GTA_type"/>
    <property type="match status" value="1"/>
</dbReference>
<evidence type="ECO:0000313" key="2">
    <source>
        <dbReference type="Proteomes" id="UP000694865"/>
    </source>
</evidence>
<dbReference type="Pfam" id="PF00535">
    <property type="entry name" value="Glycos_transf_2"/>
    <property type="match status" value="1"/>
</dbReference>
<dbReference type="Proteomes" id="UP000694865">
    <property type="component" value="Unplaced"/>
</dbReference>
<gene>
    <name evidence="3" type="primary">LOC100374186</name>
</gene>
<dbReference type="GeneID" id="100374186"/>
<reference evidence="3" key="1">
    <citation type="submission" date="2025-08" db="UniProtKB">
        <authorList>
            <consortium name="RefSeq"/>
        </authorList>
    </citation>
    <scope>IDENTIFICATION</scope>
    <source>
        <tissue evidence="3">Testes</tissue>
    </source>
</reference>
<keyword evidence="2" id="KW-1185">Reference proteome</keyword>
<dbReference type="Gene3D" id="3.90.550.10">
    <property type="entry name" value="Spore Coat Polysaccharide Biosynthesis Protein SpsA, Chain A"/>
    <property type="match status" value="1"/>
</dbReference>
<evidence type="ECO:0000313" key="3">
    <source>
        <dbReference type="RefSeq" id="XP_002738848.1"/>
    </source>
</evidence>
<dbReference type="InterPro" id="IPR029044">
    <property type="entry name" value="Nucleotide-diphossugar_trans"/>
</dbReference>
<accession>A0ABM0GWF9</accession>
<dbReference type="SUPFAM" id="SSF53448">
    <property type="entry name" value="Nucleotide-diphospho-sugar transferases"/>
    <property type="match status" value="1"/>
</dbReference>
<dbReference type="InterPro" id="IPR001173">
    <property type="entry name" value="Glyco_trans_2-like"/>
</dbReference>
<name>A0ABM0GWF9_SACKO</name>
<proteinExistence type="predicted"/>
<dbReference type="RefSeq" id="XP_002738848.1">
    <property type="nucleotide sequence ID" value="XM_002738802.1"/>
</dbReference>
<evidence type="ECO:0000259" key="1">
    <source>
        <dbReference type="Pfam" id="PF00535"/>
    </source>
</evidence>